<accession>A0ABT0MV86</accession>
<dbReference type="InterPro" id="IPR029058">
    <property type="entry name" value="AB_hydrolase_fold"/>
</dbReference>
<evidence type="ECO:0000259" key="1">
    <source>
        <dbReference type="Pfam" id="PF00135"/>
    </source>
</evidence>
<sequence>MMIVETQAGRVEGVMENGIATFLGIPYAAPITAENRFCAPQPAAAWPGIRPAKTFGSVCPQHPTYGPVGCAAASHLAAGSDFLTLNIRSPDLGGCAPVLVWIHGGGYAVGSANEALLQTGAFAAGGIVEVSVNYRLGALGFMHLGGEYPDNRGLLDQIAALRWVQRNIAAFGGDPRRVTFAGRSAGGFSVAAVMAMPQAAGLFSRALLQSGASTGLASPDEARKVTARVLRALNADARDLRTVPLERLLLAQKSVCDESYHRHDYARDGAITMLGVPFVPVIDGISLPSHPERAAEAGLIAPVPMMIGCTTGEYVTHSQMHDALSFADAARLLDARVRPCGLRGAEIVRRYRARLPGHSALGLWRAIGGDLVFHNPSTRFAQFHARRQPVYKYLYGALAADELGAPHGAEAGHVWYRDGADLSHLKPYQRIADAAFARSLHALWAAFIHHQRPAHGEINWPTYSENQARVLRLTPEKIWHEADPFARRVEWWQTQ</sequence>
<dbReference type="PANTHER" id="PTHR11559">
    <property type="entry name" value="CARBOXYLESTERASE"/>
    <property type="match status" value="1"/>
</dbReference>
<gene>
    <name evidence="2" type="ORF">MFP26_10890</name>
</gene>
<reference evidence="2 3" key="1">
    <citation type="submission" date="2022-02" db="EMBL/GenBank/DDBJ databases">
        <title>Description of Brenneria tiliae sp. nov. isolated from symptomatic Tilia x moltkei and Tilia x europaea trees in the UK.</title>
        <authorList>
            <person name="Kile H."/>
        </authorList>
    </citation>
    <scope>NUCLEOTIDE SEQUENCE [LARGE SCALE GENOMIC DNA]</scope>
    <source>
        <strain evidence="2 3">MC1SB4.1</strain>
    </source>
</reference>
<organism evidence="2 3">
    <name type="scientific">Brenneria tiliae</name>
    <dbReference type="NCBI Taxonomy" id="2914984"/>
    <lineage>
        <taxon>Bacteria</taxon>
        <taxon>Pseudomonadati</taxon>
        <taxon>Pseudomonadota</taxon>
        <taxon>Gammaproteobacteria</taxon>
        <taxon>Enterobacterales</taxon>
        <taxon>Pectobacteriaceae</taxon>
        <taxon>Brenneria</taxon>
    </lineage>
</organism>
<evidence type="ECO:0000313" key="3">
    <source>
        <dbReference type="Proteomes" id="UP001203069"/>
    </source>
</evidence>
<comment type="caution">
    <text evidence="2">The sequence shown here is derived from an EMBL/GenBank/DDBJ whole genome shotgun (WGS) entry which is preliminary data.</text>
</comment>
<dbReference type="SUPFAM" id="SSF53474">
    <property type="entry name" value="alpha/beta-Hydrolases"/>
    <property type="match status" value="1"/>
</dbReference>
<keyword evidence="3" id="KW-1185">Reference proteome</keyword>
<dbReference type="Proteomes" id="UP001203069">
    <property type="component" value="Unassembled WGS sequence"/>
</dbReference>
<dbReference type="RefSeq" id="WP_249244715.1">
    <property type="nucleotide sequence ID" value="NZ_JAKPBZ010000110.1"/>
</dbReference>
<protein>
    <submittedName>
        <fullName evidence="2">Carboxylesterase family protein</fullName>
    </submittedName>
</protein>
<dbReference type="Pfam" id="PF00135">
    <property type="entry name" value="COesterase"/>
    <property type="match status" value="1"/>
</dbReference>
<dbReference type="Gene3D" id="3.40.50.1820">
    <property type="entry name" value="alpha/beta hydrolase"/>
    <property type="match status" value="1"/>
</dbReference>
<name>A0ABT0MV86_9GAMM</name>
<proteinExistence type="predicted"/>
<dbReference type="EMBL" id="JAKPBZ010000110">
    <property type="protein sequence ID" value="MCL2893188.1"/>
    <property type="molecule type" value="Genomic_DNA"/>
</dbReference>
<evidence type="ECO:0000313" key="2">
    <source>
        <dbReference type="EMBL" id="MCL2893188.1"/>
    </source>
</evidence>
<dbReference type="InterPro" id="IPR050309">
    <property type="entry name" value="Type-B_Carboxylest/Lipase"/>
</dbReference>
<feature type="domain" description="Carboxylesterase type B" evidence="1">
    <location>
        <begin position="3"/>
        <end position="478"/>
    </location>
</feature>
<dbReference type="InterPro" id="IPR002018">
    <property type="entry name" value="CarbesteraseB"/>
</dbReference>